<gene>
    <name evidence="3" type="ORF">HF086_009822</name>
</gene>
<dbReference type="PANTHER" id="PTHR39068:SF5">
    <property type="entry name" value="PUPAL CUTICLE PROTEIN C1B-LIKE PROTEIN"/>
    <property type="match status" value="1"/>
</dbReference>
<dbReference type="Pfam" id="PF11018">
    <property type="entry name" value="Cuticle_3"/>
    <property type="match status" value="1"/>
</dbReference>
<dbReference type="EMBL" id="JACEFF010000084">
    <property type="protein sequence ID" value="KAH9644438.1"/>
    <property type="molecule type" value="Genomic_DNA"/>
</dbReference>
<evidence type="ECO:0000256" key="1">
    <source>
        <dbReference type="ARBA" id="ARBA00022460"/>
    </source>
</evidence>
<evidence type="ECO:0000313" key="3">
    <source>
        <dbReference type="EMBL" id="KAH9644438.1"/>
    </source>
</evidence>
<keyword evidence="2" id="KW-0677">Repeat</keyword>
<accession>A0A922MWS9</accession>
<protein>
    <recommendedName>
        <fullName evidence="5">Pupal cuticle protein C1B</fullName>
    </recommendedName>
</protein>
<name>A0A922MWS9_SPOEX</name>
<dbReference type="InterPro" id="IPR022727">
    <property type="entry name" value="Cuticle_C1"/>
</dbReference>
<dbReference type="GO" id="GO:0042302">
    <property type="term" value="F:structural constituent of cuticle"/>
    <property type="evidence" value="ECO:0007669"/>
    <property type="project" value="UniProtKB-KW"/>
</dbReference>
<dbReference type="PANTHER" id="PTHR39068">
    <property type="entry name" value="LARVAL/PUPAL CUTICLE PROTEIN H1C-LIKE PROTEIN-RELATED"/>
    <property type="match status" value="1"/>
</dbReference>
<dbReference type="AlphaFoldDB" id="A0A922MWS9"/>
<organism evidence="3 4">
    <name type="scientific">Spodoptera exigua</name>
    <name type="common">Beet armyworm</name>
    <name type="synonym">Noctua fulgens</name>
    <dbReference type="NCBI Taxonomy" id="7107"/>
    <lineage>
        <taxon>Eukaryota</taxon>
        <taxon>Metazoa</taxon>
        <taxon>Ecdysozoa</taxon>
        <taxon>Arthropoda</taxon>
        <taxon>Hexapoda</taxon>
        <taxon>Insecta</taxon>
        <taxon>Pterygota</taxon>
        <taxon>Neoptera</taxon>
        <taxon>Endopterygota</taxon>
        <taxon>Lepidoptera</taxon>
        <taxon>Glossata</taxon>
        <taxon>Ditrysia</taxon>
        <taxon>Noctuoidea</taxon>
        <taxon>Noctuidae</taxon>
        <taxon>Amphipyrinae</taxon>
        <taxon>Spodoptera</taxon>
    </lineage>
</organism>
<sequence length="187" mass="19794">MLSQIILQVRYHTCAPSFIHGEILATIKGQRARLIKHIALSVEGLNTKYASKTALSNAGLISPVYNAPYAYGGWNPYSSYPAQPAIASQHSNILRSPFNLGQVSTYTKSIDTPFSSVRKADVRVSNPGVAIAPAYTRFASPLVSHVGVAAPVAKVATTAGLLGVAYSAAPTVSHMTYTNGLGLAYGW</sequence>
<evidence type="ECO:0000313" key="4">
    <source>
        <dbReference type="Proteomes" id="UP000814243"/>
    </source>
</evidence>
<keyword evidence="1" id="KW-0193">Cuticle</keyword>
<reference evidence="3" key="1">
    <citation type="journal article" date="2021" name="G3 (Bethesda)">
        <title>Genome and transcriptome analysis of the beet armyworm Spodoptera exigua reveals targets for pest control. .</title>
        <authorList>
            <person name="Simon S."/>
            <person name="Breeschoten T."/>
            <person name="Jansen H.J."/>
            <person name="Dirks R.P."/>
            <person name="Schranz M.E."/>
            <person name="Ros V.I.D."/>
        </authorList>
    </citation>
    <scope>NUCLEOTIDE SEQUENCE</scope>
    <source>
        <strain evidence="3">TB_SE_WUR_2020</strain>
    </source>
</reference>
<evidence type="ECO:0008006" key="5">
    <source>
        <dbReference type="Google" id="ProtNLM"/>
    </source>
</evidence>
<proteinExistence type="predicted"/>
<evidence type="ECO:0000256" key="2">
    <source>
        <dbReference type="ARBA" id="ARBA00022737"/>
    </source>
</evidence>
<comment type="caution">
    <text evidence="3">The sequence shown here is derived from an EMBL/GenBank/DDBJ whole genome shotgun (WGS) entry which is preliminary data.</text>
</comment>
<dbReference type="Proteomes" id="UP000814243">
    <property type="component" value="Unassembled WGS sequence"/>
</dbReference>